<evidence type="ECO:0000259" key="10">
    <source>
        <dbReference type="Pfam" id="PF03178"/>
    </source>
</evidence>
<feature type="domain" description="RSE1/DDB1/CPSF1 C-terminal" evidence="10">
    <location>
        <begin position="1060"/>
        <end position="1412"/>
    </location>
</feature>
<dbReference type="Pfam" id="PF23726">
    <property type="entry name" value="Beta-prop_RSE1_2nd"/>
    <property type="match status" value="1"/>
</dbReference>
<reference evidence="13 14" key="1">
    <citation type="submission" date="2019-06" db="EMBL/GenBank/DDBJ databases">
        <title>Genome Sequence of the Brown Rot Fungal Pathogen Monilinia laxa.</title>
        <authorList>
            <person name="De Miccolis Angelini R.M."/>
            <person name="Landi L."/>
            <person name="Abate D."/>
            <person name="Pollastro S."/>
            <person name="Romanazzi G."/>
            <person name="Faretra F."/>
        </authorList>
    </citation>
    <scope>NUCLEOTIDE SEQUENCE [LARGE SCALE GENOMIC DNA]</scope>
    <source>
        <strain evidence="13 14">Mlax316</strain>
    </source>
</reference>
<dbReference type="InterPro" id="IPR058543">
    <property type="entry name" value="Beta-prop_RSE1/DDB1/CPSF1_2nd"/>
</dbReference>
<sequence>MQCYTELTPPTAVTHSLSLPFLSADANNLVVAKASLLQIFTTKTVSVDIDELSGKDSSTVKDATGIDARIYDDDGVDASFLGADSILQRSGLAQTTKLILIAEYNLSGTVTSLVRVKTISSKTGGETLLVGFKDAKLSLVEWDPERPGISTISVHFYEQDDIQGSPWAPSLSDCVNYLTVDPGSRCAALKFGARNLAILPFKQDEDVNMDDWDEELDGPRPAKISQRTTAENGNLDTPYGSSFVLRLSSLDPSLIFPIHLEFLYEYREPTFGILSSTVIPSSALLQERKDHLTYMVFTLDINQKASTTILSVGGLPYDLFGIVPLAPPVGGALLVGTNELIHIDQAGKANGVAVNMFAKQCTSFSLLDQSDLDLRLEGCKIDQLSIENGEMLIILHSGDIAILSFRMDGRSVSGLSIRRVSAELGGAILNGAASCVSSLGPGALFIGSEVSDSVVLGWSRRPGQPSRRKSRLDGSAMVDVDEAILDEEDLEEDDDDLYGDGPTVAHSAGNITTPNSKAGDYTFRIHDSMVNIAPITNITFGEASLSSGKEEELKFSGVRSELQLVAAVGRENGGSLAVINRNIQPNVIGRFELPEARGIWTMSAKRPAPKGLQVNKEKTAISGDFGVHAQYDRLMIVSKTSEAEDAIDESAVYALTNAGFEALVGTEFEPAAGSTIEAGTLGNGMRVIQVLKSEVRSYDGDLGLAQILPMLDDETGAEPEIISASFADPFLLLIRDDASIFVAQCDDDNDLEEIERVDDALLSTKWVTGCLYDDYSGVFSNEKSSKVGENVKMFLLSAGGALHIYALPDLSKPIYVAEGICFVPPVLSADYAARKSAARETLTEILVADLGDSVSQYPYLILRPSNDDLTIYEPFRIKSAGSDILSSTLQFLKIQNTHLAQSPDVSAEEQADEAQQTIDKPMRTISNIGGYSAVFMPGGSPSFIIKSSKTLPKVLSLQGMGVRSLSSFHTEGCDRGFIYADTEGITRVAQLPPDTTFAEIGMALRKIELDEDIHAVAYHPPLQTYIVGTSTFTEFELPKEDDHRKDWQSEEIAFKPSIERSSLKLISPVNWSVIDTVELEPCEVITCIKTMNLVVSEVTNERKHLVAVGTAIIKGEDLATTGRLYVYDVVTVVPEPDRPETNKKLKQIAAETITRGAGGPVTGLSEIGTQGFMLVAQGQKCMVRGLKEDGTNLPVAFMDMNCYVTSIKELPGTGLCMMADALKGVWFAGYMEEPYKMLLFGKSATKMEVLCADLLPDGKDLFIVAADFNGNLHIMQYDPEHPKSLQGHLLLHRTSFSLGAHHPTTMTLLPTTPPLPPLVTAPTPSVSPSPQEDSPSPSQSLLLTSRTGTLALLSPLTESQYRRFGTLVSHLTNTLYHPCGLNPRAYRIDRDASEGIVGGRNIIDGAVLSRWMELGSQRRGEVAGRVGVDVLELRDELSGLFGGSLGFI</sequence>
<dbReference type="PANTHER" id="PTHR10644">
    <property type="entry name" value="DNA REPAIR/RNA PROCESSING CPSF FAMILY"/>
    <property type="match status" value="1"/>
</dbReference>
<accession>A0A5N6KMA1</accession>
<evidence type="ECO:0000256" key="7">
    <source>
        <dbReference type="ARBA" id="ARBA00039443"/>
    </source>
</evidence>
<evidence type="ECO:0000256" key="8">
    <source>
        <dbReference type="ARBA" id="ARBA00041264"/>
    </source>
</evidence>
<dbReference type="Pfam" id="PF10433">
    <property type="entry name" value="Beta-prop_RSE1_1st"/>
    <property type="match status" value="1"/>
</dbReference>
<dbReference type="InterPro" id="IPR050358">
    <property type="entry name" value="RSE1/DDB1/CFT1"/>
</dbReference>
<proteinExistence type="inferred from homology"/>
<dbReference type="GO" id="GO:0003723">
    <property type="term" value="F:RNA binding"/>
    <property type="evidence" value="ECO:0007669"/>
    <property type="project" value="UniProtKB-KW"/>
</dbReference>
<gene>
    <name evidence="13" type="ORF">EYC80_003675</name>
</gene>
<name>A0A5N6KMA1_MONLA</name>
<organism evidence="13 14">
    <name type="scientific">Monilinia laxa</name>
    <name type="common">Brown rot fungus</name>
    <name type="synonym">Sclerotinia laxa</name>
    <dbReference type="NCBI Taxonomy" id="61186"/>
    <lineage>
        <taxon>Eukaryota</taxon>
        <taxon>Fungi</taxon>
        <taxon>Dikarya</taxon>
        <taxon>Ascomycota</taxon>
        <taxon>Pezizomycotina</taxon>
        <taxon>Leotiomycetes</taxon>
        <taxon>Helotiales</taxon>
        <taxon>Sclerotiniaceae</taxon>
        <taxon>Monilinia</taxon>
    </lineage>
</organism>
<feature type="region of interest" description="Disordered" evidence="9">
    <location>
        <begin position="1307"/>
        <end position="1341"/>
    </location>
</feature>
<evidence type="ECO:0000256" key="3">
    <source>
        <dbReference type="ARBA" id="ARBA00022884"/>
    </source>
</evidence>
<comment type="caution">
    <text evidence="13">The sequence shown here is derived from an EMBL/GenBank/DDBJ whole genome shotgun (WGS) entry which is preliminary data.</text>
</comment>
<dbReference type="Proteomes" id="UP000326757">
    <property type="component" value="Unassembled WGS sequence"/>
</dbReference>
<protein>
    <recommendedName>
        <fullName evidence="7">Protein CFT1</fullName>
    </recommendedName>
    <alternativeName>
        <fullName evidence="8">Cleavage factor two protein 1</fullName>
    </alternativeName>
    <alternativeName>
        <fullName evidence="6">Protein cft1</fullName>
    </alternativeName>
</protein>
<evidence type="ECO:0000256" key="9">
    <source>
        <dbReference type="SAM" id="MobiDB-lite"/>
    </source>
</evidence>
<evidence type="ECO:0000256" key="4">
    <source>
        <dbReference type="ARBA" id="ARBA00023242"/>
    </source>
</evidence>
<dbReference type="OrthoDB" id="6109at2759"/>
<feature type="compositionally biased region" description="Low complexity" evidence="9">
    <location>
        <begin position="1320"/>
        <end position="1341"/>
    </location>
</feature>
<dbReference type="InterPro" id="IPR004871">
    <property type="entry name" value="RSE1/DDB1/CPSF1_C"/>
</dbReference>
<comment type="subcellular location">
    <subcellularLocation>
        <location evidence="1">Nucleus</location>
    </subcellularLocation>
</comment>
<dbReference type="Pfam" id="PF03178">
    <property type="entry name" value="CPSF_A"/>
    <property type="match status" value="1"/>
</dbReference>
<dbReference type="EMBL" id="VIGI01000001">
    <property type="protein sequence ID" value="KAB8304259.1"/>
    <property type="molecule type" value="Genomic_DNA"/>
</dbReference>
<keyword evidence="2" id="KW-0507">mRNA processing</keyword>
<evidence type="ECO:0000256" key="2">
    <source>
        <dbReference type="ARBA" id="ARBA00022664"/>
    </source>
</evidence>
<evidence type="ECO:0000256" key="6">
    <source>
        <dbReference type="ARBA" id="ARBA00039187"/>
    </source>
</evidence>
<dbReference type="FunFam" id="2.130.10.10:FF:000788">
    <property type="entry name" value="mRNA cleavage and polyadenylation factor subunit"/>
    <property type="match status" value="1"/>
</dbReference>
<keyword evidence="4" id="KW-0539">Nucleus</keyword>
<evidence type="ECO:0000256" key="5">
    <source>
        <dbReference type="ARBA" id="ARBA00038304"/>
    </source>
</evidence>
<evidence type="ECO:0000259" key="11">
    <source>
        <dbReference type="Pfam" id="PF10433"/>
    </source>
</evidence>
<evidence type="ECO:0000259" key="12">
    <source>
        <dbReference type="Pfam" id="PF23726"/>
    </source>
</evidence>
<dbReference type="InterPro" id="IPR018846">
    <property type="entry name" value="Beta-prop_RSE1/DDB1/CPSF1_1st"/>
</dbReference>
<dbReference type="GO" id="GO:0006397">
    <property type="term" value="P:mRNA processing"/>
    <property type="evidence" value="ECO:0007669"/>
    <property type="project" value="UniProtKB-KW"/>
</dbReference>
<dbReference type="InterPro" id="IPR015943">
    <property type="entry name" value="WD40/YVTN_repeat-like_dom_sf"/>
</dbReference>
<feature type="domain" description="RSE1/DDB1/CPSF1 first beta-propeller" evidence="11">
    <location>
        <begin position="92"/>
        <end position="456"/>
    </location>
</feature>
<dbReference type="Gene3D" id="2.130.10.10">
    <property type="entry name" value="YVTN repeat-like/Quinoprotein amine dehydrogenase"/>
    <property type="match status" value="2"/>
</dbReference>
<evidence type="ECO:0000256" key="1">
    <source>
        <dbReference type="ARBA" id="ARBA00004123"/>
    </source>
</evidence>
<feature type="domain" description="RSE1/DDB1/CPSF1 second beta-propeller" evidence="12">
    <location>
        <begin position="585"/>
        <end position="990"/>
    </location>
</feature>
<dbReference type="GO" id="GO:0005634">
    <property type="term" value="C:nucleus"/>
    <property type="evidence" value="ECO:0007669"/>
    <property type="project" value="UniProtKB-SubCell"/>
</dbReference>
<evidence type="ECO:0000313" key="13">
    <source>
        <dbReference type="EMBL" id="KAB8304259.1"/>
    </source>
</evidence>
<keyword evidence="14" id="KW-1185">Reference proteome</keyword>
<comment type="similarity">
    <text evidence="5">Belongs to the CFT1 family.</text>
</comment>
<keyword evidence="3" id="KW-0694">RNA-binding</keyword>
<evidence type="ECO:0000313" key="14">
    <source>
        <dbReference type="Proteomes" id="UP000326757"/>
    </source>
</evidence>